<evidence type="ECO:0008006" key="4">
    <source>
        <dbReference type="Google" id="ProtNLM"/>
    </source>
</evidence>
<sequence length="1435" mass="146561">MLLLLLARPAAGALVDINLVSPLTEKTADVRFQWGFVQSVNGSSSLTQTFWQPTVVVYVLNATRTLSSFAGNLRGNVTLKRPPGSTAAVAWQYVGVVVKQGTTIFLSSFANCPYTSLLPVDDTSRQPNAWSNATILCTYSFIGNLGSSSGGINATLLGEVSSNKNFEVQANVTYNIIGVTPDVSNAASFTFDFAQPSATTTGSFAGLVGDCAYVRDTLTQYTTPSLPIFEAWPSDGGRRPDASAPGTRICQNANFSYTMTLPSTNQGACSTGYQLSTSASLTPINSNQQPISLSAREFRLSITGCGVNAPPSPPPPPPSPPPSPPPPPMPPSPPPPPPNPPGWVQPPPPPPPSPPPPSPPPPPPPPPPPVAVPGANPPPVIAPVVPPPVIIVPPPAPTPVPPPVIVPPPPANPPPVIAPVVVPPPAPIPAPTPPPKVTPPPVTPPPAVTPVTPPADNPAPQPVPPDNPPPAATPPAAATPGSSSSSGSGAAPPAASSDPQRLLLNPDDKEAVTFTVEFIKAPVTRGPYVTGTVEVQNPNSQWVNLPGLTLNFAGNSGGSGDAKTVNLDCAGGTSRSPVQLRVPSKGSISCSFWVPMPSSSNGKVTASVPGRITAPASAGGRSSSSIPAPYAFAAVAAAGPSGSPAESDVSGRCAKVFVAVQPTDPKTAVLGPAGALTGSLVPAAGKLVCADSSSFRFSGTFGPLPVDGTACGEHQAILIATIKPQGLNDTALAAAAAVKATAVVPIDPQSCPAVPAAVPGSSTPARPSAGSVPAAPAAPPSPSPKPKPSNPAVLVLNVAINQISARSITQYAWGVRHSSTADKASVKFSEKAVLSQTVEATRTVASVTQIVSGSVMFVITLPAGTPPEAAGLLLAEVIAAPGVTGTKEEDGTISKQQNFSLANSKTEEVGACARVTAEPGPSSLAAGASNVLQLSPQGGNPRPPRDSLTCDARARFNYKVSVGPVKNNQCGAFQVISVATVEPQKSSQQDVSAIAFGTATFSGCSSGSSSPSMSLRELRSLNFTVHSWNVTKFALNPANGSREPTPRETVISQALVFPAAAAGDAIVAADSTTVDVITPLPLVIETVKQPLRVRTPKGTAQLPLAVVITRLPAVTGALFGLAGKVLAGSPTKQRLAVQAVQVAVLRAGEDSPTVVPASCPASAARQGGGWNLPASPVTISCEFRFNTTEPLPGLVMPLVVLPGGSGSGSGSTAGTGGGGKSFAGAAAAFAFGSSGGGSLQATVQKLGECAMATDIFGMEEVQPEDLLIPLVRDRDEMGLPLPRQAFSGYSSDMALPPDPNVTRGSVLTKTQICESRRIDYTLTFGPFESKFCGKSQLFTSVRVLPKDWQQQGVTRELKQQQQQQQHKQWLLQGETAPAVFGIWLGRRRGGSKTQPRKTSAVEATYFGDMQEVIVPWYIPVLHAALTAAAAAAAAA</sequence>
<dbReference type="Proteomes" id="UP001244341">
    <property type="component" value="Chromosome 17b"/>
</dbReference>
<feature type="region of interest" description="Disordered" evidence="1">
    <location>
        <begin position="303"/>
        <end position="333"/>
    </location>
</feature>
<dbReference type="PRINTS" id="PR01217">
    <property type="entry name" value="PRICHEXTENSN"/>
</dbReference>
<reference evidence="2 3" key="1">
    <citation type="submission" date="2023-05" db="EMBL/GenBank/DDBJ databases">
        <title>A 100% complete, gapless, phased diploid assembly of the Scenedesmus obliquus UTEX 3031 genome.</title>
        <authorList>
            <person name="Biondi T.C."/>
            <person name="Hanschen E.R."/>
            <person name="Kwon T."/>
            <person name="Eng W."/>
            <person name="Kruse C.P.S."/>
            <person name="Koehler S.I."/>
            <person name="Kunde Y."/>
            <person name="Gleasner C.D."/>
            <person name="You Mak K.T."/>
            <person name="Polle J."/>
            <person name="Hovde B.T."/>
            <person name="Starkenburg S.R."/>
        </authorList>
    </citation>
    <scope>NUCLEOTIDE SEQUENCE [LARGE SCALE GENOMIC DNA]</scope>
    <source>
        <strain evidence="2 3">DOE0152z</strain>
    </source>
</reference>
<dbReference type="EMBL" id="CP126224">
    <property type="protein sequence ID" value="WIA24060.1"/>
    <property type="molecule type" value="Genomic_DNA"/>
</dbReference>
<evidence type="ECO:0000313" key="3">
    <source>
        <dbReference type="Proteomes" id="UP001244341"/>
    </source>
</evidence>
<feature type="region of interest" description="Disordered" evidence="1">
    <location>
        <begin position="347"/>
        <end position="502"/>
    </location>
</feature>
<evidence type="ECO:0000256" key="1">
    <source>
        <dbReference type="SAM" id="MobiDB-lite"/>
    </source>
</evidence>
<proteinExistence type="predicted"/>
<feature type="region of interest" description="Disordered" evidence="1">
    <location>
        <begin position="754"/>
        <end position="789"/>
    </location>
</feature>
<feature type="compositionally biased region" description="Pro residues" evidence="1">
    <location>
        <begin position="347"/>
        <end position="473"/>
    </location>
</feature>
<keyword evidence="3" id="KW-1185">Reference proteome</keyword>
<gene>
    <name evidence="2" type="ORF">OEZ85_013674</name>
</gene>
<feature type="compositionally biased region" description="Pro residues" evidence="1">
    <location>
        <begin position="310"/>
        <end position="333"/>
    </location>
</feature>
<feature type="compositionally biased region" description="Pro residues" evidence="1">
    <location>
        <begin position="776"/>
        <end position="789"/>
    </location>
</feature>
<organism evidence="2 3">
    <name type="scientific">Tetradesmus obliquus</name>
    <name type="common">Green alga</name>
    <name type="synonym">Acutodesmus obliquus</name>
    <dbReference type="NCBI Taxonomy" id="3088"/>
    <lineage>
        <taxon>Eukaryota</taxon>
        <taxon>Viridiplantae</taxon>
        <taxon>Chlorophyta</taxon>
        <taxon>core chlorophytes</taxon>
        <taxon>Chlorophyceae</taxon>
        <taxon>CS clade</taxon>
        <taxon>Sphaeropleales</taxon>
        <taxon>Scenedesmaceae</taxon>
        <taxon>Tetradesmus</taxon>
    </lineage>
</organism>
<accession>A0ABY8US50</accession>
<evidence type="ECO:0000313" key="2">
    <source>
        <dbReference type="EMBL" id="WIA24060.1"/>
    </source>
</evidence>
<name>A0ABY8US50_TETOB</name>
<feature type="compositionally biased region" description="Low complexity" evidence="1">
    <location>
        <begin position="764"/>
        <end position="775"/>
    </location>
</feature>
<feature type="compositionally biased region" description="Low complexity" evidence="1">
    <location>
        <begin position="474"/>
        <end position="499"/>
    </location>
</feature>
<protein>
    <recommendedName>
        <fullName evidence="4">Pherophorin domain-containing protein</fullName>
    </recommendedName>
</protein>